<dbReference type="OrthoDB" id="1251128at2"/>
<dbReference type="EMBL" id="FRAV01000006">
    <property type="protein sequence ID" value="SHK65070.1"/>
    <property type="molecule type" value="Genomic_DNA"/>
</dbReference>
<evidence type="ECO:0000313" key="3">
    <source>
        <dbReference type="Proteomes" id="UP000184364"/>
    </source>
</evidence>
<sequence length="302" mass="33134">MKKKFWFTLLLFNISRCIYAQVGINNQTPNSTLAVNGSFSAKFSEITTANYTLTDQDFHVSYTGTSNATFTLPTIGTDVSSYSGRFYKIKNLSNYTITITASDGNSMRINGDSPVATYTIPSGGYIEATNNNNATGGTWDLSYLGSTSLKSNTEIYATQLRIPPHGNNSSTPDWNNHSNSNFDTGTPNDRWWIISKSSFPYEYQVTGNIYHRSSKMTLVYEFQGTPFDTNNLYSNLTPGNNSGFPDVFSANLIKLANDGTNGRTRLTVTVARIDQVGNSGGNSSNWGGSFLLNVLLARTTTQ</sequence>
<feature type="chain" id="PRO_5013382527" evidence="1">
    <location>
        <begin position="21"/>
        <end position="302"/>
    </location>
</feature>
<keyword evidence="1" id="KW-0732">Signal</keyword>
<proteinExistence type="predicted"/>
<keyword evidence="3" id="KW-1185">Reference proteome</keyword>
<gene>
    <name evidence="2" type="ORF">SAMN05444267_100669</name>
</gene>
<reference evidence="3" key="1">
    <citation type="submission" date="2016-11" db="EMBL/GenBank/DDBJ databases">
        <authorList>
            <person name="Varghese N."/>
            <person name="Submissions S."/>
        </authorList>
    </citation>
    <scope>NUCLEOTIDE SEQUENCE [LARGE SCALE GENOMIC DNA]</scope>
    <source>
        <strain evidence="3">DSM 26899</strain>
    </source>
</reference>
<protein>
    <submittedName>
        <fullName evidence="2">Uncharacterized protein</fullName>
    </submittedName>
</protein>
<dbReference type="AlphaFoldDB" id="A0A1M6U7C8"/>
<evidence type="ECO:0000256" key="1">
    <source>
        <dbReference type="SAM" id="SignalP"/>
    </source>
</evidence>
<dbReference type="Proteomes" id="UP000184364">
    <property type="component" value="Unassembled WGS sequence"/>
</dbReference>
<dbReference type="RefSeq" id="WP_073291569.1">
    <property type="nucleotide sequence ID" value="NZ_FRAV01000006.1"/>
</dbReference>
<accession>A0A1M6U7C8</accession>
<organism evidence="2 3">
    <name type="scientific">Chryseobacterium polytrichastri</name>
    <dbReference type="NCBI Taxonomy" id="1302687"/>
    <lineage>
        <taxon>Bacteria</taxon>
        <taxon>Pseudomonadati</taxon>
        <taxon>Bacteroidota</taxon>
        <taxon>Flavobacteriia</taxon>
        <taxon>Flavobacteriales</taxon>
        <taxon>Weeksellaceae</taxon>
        <taxon>Chryseobacterium group</taxon>
        <taxon>Chryseobacterium</taxon>
    </lineage>
</organism>
<evidence type="ECO:0000313" key="2">
    <source>
        <dbReference type="EMBL" id="SHK65070.1"/>
    </source>
</evidence>
<name>A0A1M6U7C8_9FLAO</name>
<feature type="signal peptide" evidence="1">
    <location>
        <begin position="1"/>
        <end position="20"/>
    </location>
</feature>